<dbReference type="AlphaFoldDB" id="A0A7W9ANP0"/>
<feature type="region of interest" description="Disordered" evidence="1">
    <location>
        <begin position="1"/>
        <end position="43"/>
    </location>
</feature>
<organism evidence="2 3">
    <name type="scientific">Sphingomonas yantingensis</name>
    <dbReference type="NCBI Taxonomy" id="1241761"/>
    <lineage>
        <taxon>Bacteria</taxon>
        <taxon>Pseudomonadati</taxon>
        <taxon>Pseudomonadota</taxon>
        <taxon>Alphaproteobacteria</taxon>
        <taxon>Sphingomonadales</taxon>
        <taxon>Sphingomonadaceae</taxon>
        <taxon>Sphingomonas</taxon>
    </lineage>
</organism>
<reference evidence="2 3" key="1">
    <citation type="submission" date="2020-08" db="EMBL/GenBank/DDBJ databases">
        <title>Genomic Encyclopedia of Type Strains, Phase IV (KMG-IV): sequencing the most valuable type-strain genomes for metagenomic binning, comparative biology and taxonomic classification.</title>
        <authorList>
            <person name="Goeker M."/>
        </authorList>
    </citation>
    <scope>NUCLEOTIDE SEQUENCE [LARGE SCALE GENOMIC DNA]</scope>
    <source>
        <strain evidence="2 3">DSM 27244</strain>
    </source>
</reference>
<proteinExistence type="predicted"/>
<dbReference type="Proteomes" id="UP000557739">
    <property type="component" value="Unassembled WGS sequence"/>
</dbReference>
<evidence type="ECO:0000256" key="1">
    <source>
        <dbReference type="SAM" id="MobiDB-lite"/>
    </source>
</evidence>
<dbReference type="EMBL" id="JACIJJ010000001">
    <property type="protein sequence ID" value="MBB5697672.1"/>
    <property type="molecule type" value="Genomic_DNA"/>
</dbReference>
<evidence type="ECO:0000313" key="3">
    <source>
        <dbReference type="Proteomes" id="UP000557739"/>
    </source>
</evidence>
<accession>A0A7W9ANP0</accession>
<evidence type="ECO:0000313" key="2">
    <source>
        <dbReference type="EMBL" id="MBB5697672.1"/>
    </source>
</evidence>
<gene>
    <name evidence="2" type="ORF">FHR19_000997</name>
</gene>
<sequence length="43" mass="4427">MSRLTRPALRAASRGANGAPIMDRTVATALTSPPPAARKAARP</sequence>
<protein>
    <submittedName>
        <fullName evidence="2">Uncharacterized protein</fullName>
    </submittedName>
</protein>
<keyword evidence="3" id="KW-1185">Reference proteome</keyword>
<name>A0A7W9ANP0_9SPHN</name>
<comment type="caution">
    <text evidence="2">The sequence shown here is derived from an EMBL/GenBank/DDBJ whole genome shotgun (WGS) entry which is preliminary data.</text>
</comment>